<keyword evidence="3" id="KW-1185">Reference proteome</keyword>
<reference evidence="2 3" key="1">
    <citation type="journal article" date="2019" name="Int. J. Syst. Evol. Microbiol.">
        <title>The Global Catalogue of Microorganisms (GCM) 10K type strain sequencing project: providing services to taxonomists for standard genome sequencing and annotation.</title>
        <authorList>
            <consortium name="The Broad Institute Genomics Platform"/>
            <consortium name="The Broad Institute Genome Sequencing Center for Infectious Disease"/>
            <person name="Wu L."/>
            <person name="Ma J."/>
        </authorList>
    </citation>
    <scope>NUCLEOTIDE SEQUENCE [LARGE SCALE GENOMIC DNA]</scope>
    <source>
        <strain evidence="2 3">JCM 12393</strain>
    </source>
</reference>
<evidence type="ECO:0000256" key="1">
    <source>
        <dbReference type="SAM" id="MobiDB-lite"/>
    </source>
</evidence>
<organism evidence="2 3">
    <name type="scientific">Kitasatospora putterlickiae</name>
    <dbReference type="NCBI Taxonomy" id="221725"/>
    <lineage>
        <taxon>Bacteria</taxon>
        <taxon>Bacillati</taxon>
        <taxon>Actinomycetota</taxon>
        <taxon>Actinomycetes</taxon>
        <taxon>Kitasatosporales</taxon>
        <taxon>Streptomycetaceae</taxon>
        <taxon>Kitasatospora</taxon>
    </lineage>
</organism>
<evidence type="ECO:0000313" key="3">
    <source>
        <dbReference type="Proteomes" id="UP001499863"/>
    </source>
</evidence>
<comment type="caution">
    <text evidence="2">The sequence shown here is derived from an EMBL/GenBank/DDBJ whole genome shotgun (WGS) entry which is preliminary data.</text>
</comment>
<sequence length="148" mass="14359">MTQPSPVSPLRIPDVSRPVAAQPDPAVPDTATPDTAAPGTAAPGVPGPGAPARRRSGFVALGMVGTLALALSGCSSSSGKNPPSRCVDPATLKVLDSHSCTTKSTVTAGRWYYCGSGAATATGGTFDKAATKRGGFGCPSGSSGSGGG</sequence>
<feature type="compositionally biased region" description="Low complexity" evidence="1">
    <location>
        <begin position="18"/>
        <end position="44"/>
    </location>
</feature>
<feature type="region of interest" description="Disordered" evidence="1">
    <location>
        <begin position="1"/>
        <end position="54"/>
    </location>
</feature>
<dbReference type="EMBL" id="BAAAKJ010000286">
    <property type="protein sequence ID" value="GAA1404867.1"/>
    <property type="molecule type" value="Genomic_DNA"/>
</dbReference>
<accession>A0ABN1YCZ8</accession>
<protein>
    <recommendedName>
        <fullName evidence="4">Lipoprotein</fullName>
    </recommendedName>
</protein>
<proteinExistence type="predicted"/>
<dbReference type="Proteomes" id="UP001499863">
    <property type="component" value="Unassembled WGS sequence"/>
</dbReference>
<name>A0ABN1YCZ8_9ACTN</name>
<gene>
    <name evidence="2" type="ORF">GCM10009639_51200</name>
</gene>
<evidence type="ECO:0008006" key="4">
    <source>
        <dbReference type="Google" id="ProtNLM"/>
    </source>
</evidence>
<dbReference type="RefSeq" id="WP_344340159.1">
    <property type="nucleotide sequence ID" value="NZ_BAAAKJ010000286.1"/>
</dbReference>
<evidence type="ECO:0000313" key="2">
    <source>
        <dbReference type="EMBL" id="GAA1404867.1"/>
    </source>
</evidence>